<feature type="domain" description="Type 4 fimbrial biogenesis protein PilX N-terminal" evidence="2">
    <location>
        <begin position="10"/>
        <end position="60"/>
    </location>
</feature>
<gene>
    <name evidence="3" type="ordered locus">Sfum_2555</name>
</gene>
<evidence type="ECO:0000256" key="1">
    <source>
        <dbReference type="SAM" id="Phobius"/>
    </source>
</evidence>
<name>A0LLD1_SYNFM</name>
<dbReference type="InParanoid" id="A0LLD1"/>
<accession>A0LLD1</accession>
<sequence precursor="true">MTVKKLKEEKGSALVIAILVIGLLAVIAISTTQTSRVETRIARNDRLYKTSFFQADGGVETGIVLVEEAIEERGLKTDCTSEPCAFDNVAIRYNTASDNSTRFYLNATPGSRIRPCDPAANPTGCTDTDGWRDVFYYSTGTQTVPTLVSGQKSCSDPNPPSNCVPVTQLKFGGDTSLSTGGAIQMIAGYEGKGKSSAGGGAWIVYAIRSRHQAMDNSDSTVACNWRHVM</sequence>
<dbReference type="KEGG" id="sfu:Sfum_2555"/>
<proteinExistence type="predicted"/>
<dbReference type="InterPro" id="IPR025746">
    <property type="entry name" value="PilX_N_dom"/>
</dbReference>
<dbReference type="Proteomes" id="UP000001784">
    <property type="component" value="Chromosome"/>
</dbReference>
<keyword evidence="4" id="KW-1185">Reference proteome</keyword>
<keyword evidence="1" id="KW-1133">Transmembrane helix</keyword>
<dbReference type="eggNOG" id="COG4726">
    <property type="taxonomic scope" value="Bacteria"/>
</dbReference>
<dbReference type="Pfam" id="PF14341">
    <property type="entry name" value="PilX_N"/>
    <property type="match status" value="1"/>
</dbReference>
<organism evidence="3 4">
    <name type="scientific">Syntrophobacter fumaroxidans (strain DSM 10017 / MPOB)</name>
    <dbReference type="NCBI Taxonomy" id="335543"/>
    <lineage>
        <taxon>Bacteria</taxon>
        <taxon>Pseudomonadati</taxon>
        <taxon>Thermodesulfobacteriota</taxon>
        <taxon>Syntrophobacteria</taxon>
        <taxon>Syntrophobacterales</taxon>
        <taxon>Syntrophobacteraceae</taxon>
        <taxon>Syntrophobacter</taxon>
    </lineage>
</organism>
<protein>
    <recommendedName>
        <fullName evidence="2">Type 4 fimbrial biogenesis protein PilX N-terminal domain-containing protein</fullName>
    </recommendedName>
</protein>
<dbReference type="EMBL" id="CP000478">
    <property type="protein sequence ID" value="ABK18233.1"/>
    <property type="molecule type" value="Genomic_DNA"/>
</dbReference>
<dbReference type="AlphaFoldDB" id="A0LLD1"/>
<dbReference type="STRING" id="335543.Sfum_2555"/>
<feature type="transmembrane region" description="Helical" evidence="1">
    <location>
        <begin position="12"/>
        <end position="30"/>
    </location>
</feature>
<evidence type="ECO:0000259" key="2">
    <source>
        <dbReference type="Pfam" id="PF14341"/>
    </source>
</evidence>
<evidence type="ECO:0000313" key="4">
    <source>
        <dbReference type="Proteomes" id="UP000001784"/>
    </source>
</evidence>
<keyword evidence="1" id="KW-0812">Transmembrane</keyword>
<reference evidence="3 4" key="1">
    <citation type="submission" date="2006-10" db="EMBL/GenBank/DDBJ databases">
        <title>Complete sequence of Syntrophobacter fumaroxidans MPOB.</title>
        <authorList>
            <consortium name="US DOE Joint Genome Institute"/>
            <person name="Copeland A."/>
            <person name="Lucas S."/>
            <person name="Lapidus A."/>
            <person name="Barry K."/>
            <person name="Detter J.C."/>
            <person name="Glavina del Rio T."/>
            <person name="Hammon N."/>
            <person name="Israni S."/>
            <person name="Pitluck S."/>
            <person name="Goltsman E.G."/>
            <person name="Martinez M."/>
            <person name="Schmutz J."/>
            <person name="Larimer F."/>
            <person name="Land M."/>
            <person name="Hauser L."/>
            <person name="Kyrpides N."/>
            <person name="Kim E."/>
            <person name="Boone D.R."/>
            <person name="Brockman F."/>
            <person name="Culley D."/>
            <person name="Ferry J."/>
            <person name="Gunsalus R."/>
            <person name="McInerney M.J."/>
            <person name="Morrison M."/>
            <person name="Plugge C."/>
            <person name="Rohlin L."/>
            <person name="Scholten J."/>
            <person name="Sieber J."/>
            <person name="Stams A.J.M."/>
            <person name="Worm P."/>
            <person name="Henstra A.M."/>
            <person name="Richardson P."/>
        </authorList>
    </citation>
    <scope>NUCLEOTIDE SEQUENCE [LARGE SCALE GENOMIC DNA]</scope>
    <source>
        <strain evidence="4">DSM 10017 / MPOB</strain>
    </source>
</reference>
<dbReference type="HOGENOM" id="CLU_1209302_0_0_7"/>
<keyword evidence="1" id="KW-0472">Membrane</keyword>
<evidence type="ECO:0000313" key="3">
    <source>
        <dbReference type="EMBL" id="ABK18233.1"/>
    </source>
</evidence>